<keyword evidence="7" id="KW-0443">Lipid metabolism</keyword>
<dbReference type="GO" id="GO:0004143">
    <property type="term" value="F:ATP-dependent diacylglycerol kinase activity"/>
    <property type="evidence" value="ECO:0007669"/>
    <property type="project" value="UniProtKB-EC"/>
</dbReference>
<feature type="domain" description="DAGKc" evidence="9">
    <location>
        <begin position="60"/>
        <end position="157"/>
    </location>
</feature>
<protein>
    <submittedName>
        <fullName evidence="10">Diacylglycerol kinase (ATP)</fullName>
        <ecNumber evidence="10">2.7.1.107</ecNumber>
    </submittedName>
</protein>
<keyword evidence="3 10" id="KW-0808">Transferase</keyword>
<keyword evidence="6" id="KW-0067">ATP-binding</keyword>
<proteinExistence type="inferred from homology"/>
<sequence>MNQPAAQRSAWTLRPESRILVASNRPRLASTFVEHLRREIPSVPVLLMTAPSATELEAAFTQELADTSTPVAALVVLGGDGMVHIGANVLAGTEVPAPVPLGIVPVGSGDDFVRSLGTRQSRRQRRDMAAAAAKLANSLRTGSLREVDAMQVSGAWGSRIVMGIVSVGVDAIVNQRANALRFPPGQAKYVVGLAREFRSLKPRTYRIEATDAAGSVTQWSTTAWLASVANGQYLGGGMRIIPDALLDDGLLDLGIIRPLNLREFATLFPRIFSGRHASRDAMTNQRVTQVALETPNMTAFGDGEALGPAPVSVTVIPRAISLLV</sequence>
<dbReference type="Proteomes" id="UP000580797">
    <property type="component" value="Unassembled WGS sequence"/>
</dbReference>
<evidence type="ECO:0000256" key="8">
    <source>
        <dbReference type="ARBA" id="ARBA00023264"/>
    </source>
</evidence>
<dbReference type="InterPro" id="IPR016064">
    <property type="entry name" value="NAD/diacylglycerol_kinase_sf"/>
</dbReference>
<comment type="similarity">
    <text evidence="2">Belongs to the diacylglycerol/lipid kinase family.</text>
</comment>
<dbReference type="EC" id="2.7.1.107" evidence="10"/>
<dbReference type="AlphaFoldDB" id="A0A7W8TVS5"/>
<evidence type="ECO:0000256" key="4">
    <source>
        <dbReference type="ARBA" id="ARBA00022741"/>
    </source>
</evidence>
<evidence type="ECO:0000256" key="2">
    <source>
        <dbReference type="ARBA" id="ARBA00005983"/>
    </source>
</evidence>
<dbReference type="RefSeq" id="WP_183666118.1">
    <property type="nucleotide sequence ID" value="NZ_BAAARH010000008.1"/>
</dbReference>
<dbReference type="PANTHER" id="PTHR12358">
    <property type="entry name" value="SPHINGOSINE KINASE"/>
    <property type="match status" value="1"/>
</dbReference>
<dbReference type="Gene3D" id="2.60.200.40">
    <property type="match status" value="1"/>
</dbReference>
<evidence type="ECO:0000256" key="7">
    <source>
        <dbReference type="ARBA" id="ARBA00023209"/>
    </source>
</evidence>
<name>A0A7W8TVS5_9MICC</name>
<organism evidence="10 11">
    <name type="scientific">Neomicrococcus aestuarii</name>
    <dbReference type="NCBI Taxonomy" id="556325"/>
    <lineage>
        <taxon>Bacteria</taxon>
        <taxon>Bacillati</taxon>
        <taxon>Actinomycetota</taxon>
        <taxon>Actinomycetes</taxon>
        <taxon>Micrococcales</taxon>
        <taxon>Micrococcaceae</taxon>
        <taxon>Neomicrococcus</taxon>
    </lineage>
</organism>
<dbReference type="PANTHER" id="PTHR12358:SF106">
    <property type="entry name" value="LIPID KINASE YEGS"/>
    <property type="match status" value="1"/>
</dbReference>
<dbReference type="GO" id="GO:0005886">
    <property type="term" value="C:plasma membrane"/>
    <property type="evidence" value="ECO:0007669"/>
    <property type="project" value="TreeGrafter"/>
</dbReference>
<evidence type="ECO:0000313" key="10">
    <source>
        <dbReference type="EMBL" id="MBB5513719.1"/>
    </source>
</evidence>
<keyword evidence="5 10" id="KW-0418">Kinase</keyword>
<evidence type="ECO:0000256" key="1">
    <source>
        <dbReference type="ARBA" id="ARBA00001946"/>
    </source>
</evidence>
<dbReference type="InterPro" id="IPR045540">
    <property type="entry name" value="YegS/DAGK_C"/>
</dbReference>
<evidence type="ECO:0000259" key="9">
    <source>
        <dbReference type="PROSITE" id="PS50146"/>
    </source>
</evidence>
<dbReference type="InterPro" id="IPR001206">
    <property type="entry name" value="Diacylglycerol_kinase_cat_dom"/>
</dbReference>
<dbReference type="SMART" id="SM00046">
    <property type="entry name" value="DAGKc"/>
    <property type="match status" value="1"/>
</dbReference>
<evidence type="ECO:0000256" key="3">
    <source>
        <dbReference type="ARBA" id="ARBA00022679"/>
    </source>
</evidence>
<keyword evidence="7" id="KW-0594">Phospholipid biosynthesis</keyword>
<accession>A0A7W8TVS5</accession>
<dbReference type="Gene3D" id="3.40.50.10330">
    <property type="entry name" value="Probable inorganic polyphosphate/atp-NAD kinase, domain 1"/>
    <property type="match status" value="1"/>
</dbReference>
<evidence type="ECO:0000313" key="11">
    <source>
        <dbReference type="Proteomes" id="UP000580797"/>
    </source>
</evidence>
<dbReference type="InterPro" id="IPR017438">
    <property type="entry name" value="ATP-NAD_kinase_N"/>
</dbReference>
<keyword evidence="8" id="KW-1208">Phospholipid metabolism</keyword>
<dbReference type="InterPro" id="IPR050187">
    <property type="entry name" value="Lipid_Phosphate_FormReg"/>
</dbReference>
<dbReference type="PROSITE" id="PS50146">
    <property type="entry name" value="DAGK"/>
    <property type="match status" value="1"/>
</dbReference>
<reference evidence="10 11" key="1">
    <citation type="submission" date="2020-08" db="EMBL/GenBank/DDBJ databases">
        <title>Sequencing the genomes of 1000 actinobacteria strains.</title>
        <authorList>
            <person name="Klenk H.-P."/>
        </authorList>
    </citation>
    <scope>NUCLEOTIDE SEQUENCE [LARGE SCALE GENOMIC DNA]</scope>
    <source>
        <strain evidence="10 11">DSM 105783</strain>
    </source>
</reference>
<comment type="cofactor">
    <cofactor evidence="1">
        <name>Mg(2+)</name>
        <dbReference type="ChEBI" id="CHEBI:18420"/>
    </cofactor>
</comment>
<dbReference type="SUPFAM" id="SSF111331">
    <property type="entry name" value="NAD kinase/diacylglycerol kinase-like"/>
    <property type="match status" value="1"/>
</dbReference>
<dbReference type="Pfam" id="PF19279">
    <property type="entry name" value="YegS_C"/>
    <property type="match status" value="1"/>
</dbReference>
<keyword evidence="4" id="KW-0547">Nucleotide-binding</keyword>
<dbReference type="GO" id="GO:0005524">
    <property type="term" value="F:ATP binding"/>
    <property type="evidence" value="ECO:0007669"/>
    <property type="project" value="UniProtKB-KW"/>
</dbReference>
<dbReference type="Pfam" id="PF00781">
    <property type="entry name" value="DAGK_cat"/>
    <property type="match status" value="1"/>
</dbReference>
<dbReference type="EMBL" id="JACHDR010000001">
    <property type="protein sequence ID" value="MBB5513719.1"/>
    <property type="molecule type" value="Genomic_DNA"/>
</dbReference>
<keyword evidence="7" id="KW-0444">Lipid biosynthesis</keyword>
<gene>
    <name evidence="10" type="ORF">HD598_002406</name>
</gene>
<evidence type="ECO:0000256" key="6">
    <source>
        <dbReference type="ARBA" id="ARBA00022840"/>
    </source>
</evidence>
<dbReference type="GO" id="GO:0008654">
    <property type="term" value="P:phospholipid biosynthetic process"/>
    <property type="evidence" value="ECO:0007669"/>
    <property type="project" value="UniProtKB-KW"/>
</dbReference>
<evidence type="ECO:0000256" key="5">
    <source>
        <dbReference type="ARBA" id="ARBA00022777"/>
    </source>
</evidence>
<comment type="caution">
    <text evidence="10">The sequence shown here is derived from an EMBL/GenBank/DDBJ whole genome shotgun (WGS) entry which is preliminary data.</text>
</comment>